<evidence type="ECO:0000256" key="6">
    <source>
        <dbReference type="ARBA" id="ARBA00024019"/>
    </source>
</evidence>
<protein>
    <recommendedName>
        <fullName evidence="11">GATA-type domain-containing protein</fullName>
    </recommendedName>
</protein>
<feature type="region of interest" description="Disordered" evidence="9">
    <location>
        <begin position="1"/>
        <end position="32"/>
    </location>
</feature>
<evidence type="ECO:0000256" key="10">
    <source>
        <dbReference type="SAM" id="Phobius"/>
    </source>
</evidence>
<name>A0A9Q0JW13_9MAGN</name>
<dbReference type="InterPro" id="IPR013088">
    <property type="entry name" value="Znf_NHR/GATA"/>
</dbReference>
<dbReference type="SUPFAM" id="SSF57716">
    <property type="entry name" value="Glucocorticoid receptor-like (DNA-binding domain)"/>
    <property type="match status" value="1"/>
</dbReference>
<dbReference type="PROSITE" id="PS00344">
    <property type="entry name" value="GATA_ZN_FINGER_1"/>
    <property type="match status" value="1"/>
</dbReference>
<evidence type="ECO:0000313" key="12">
    <source>
        <dbReference type="EMBL" id="KAJ4954874.1"/>
    </source>
</evidence>
<keyword evidence="3" id="KW-0862">Zinc</keyword>
<dbReference type="Proteomes" id="UP001141806">
    <property type="component" value="Unassembled WGS sequence"/>
</dbReference>
<dbReference type="Gene3D" id="3.30.50.10">
    <property type="entry name" value="Erythroid Transcription Factor GATA-1, subunit A"/>
    <property type="match status" value="1"/>
</dbReference>
<evidence type="ECO:0000256" key="4">
    <source>
        <dbReference type="ARBA" id="ARBA00023015"/>
    </source>
</evidence>
<evidence type="ECO:0000259" key="11">
    <source>
        <dbReference type="PROSITE" id="PS50114"/>
    </source>
</evidence>
<dbReference type="SUPFAM" id="SSF52540">
    <property type="entry name" value="P-loop containing nucleoside triphosphate hydrolases"/>
    <property type="match status" value="2"/>
</dbReference>
<sequence>MAKPLKNKQAFHSGLQAQRKQKKMRNPVSLSEEDDNEMPLFYWWRSAEEFNENGELKLNLSKLSNLTPRLKVLREMERLALIAPEGLDELRQKLFNYRSGDFYLPIGGISKEEMDIPPVIMILLVGFSGSGKSSLINLMYSVLGRSGLIPFAHTSGNSRNYTTTVMEEHNVLRSMRSGFCVYDSRSLDYNRMSDSLETMSRWLGDGVYHHQPCWITGDEALGTQDELKPLMESMSSSSSSRFRTRTVNCVIVVINIAEVYQALMNGDSKPLEATKELFSCPAIRKCNENPVLIMTHGDMMSTEERMEGRIKICEYLGVSETNGVYDIVCLSEHGILANGSDPVTAYALTEAVYRALMVSDRNHLPKRNIKDWVLLVVTWLMYALSCFFAVLAFLFSKLSRGFRFLGKMAERMDLSEKMNGSESEETNIKCSDAFSSVEGQVNDPKKSCTDCGTSKTPLWRGGPAGPKSLCNACGIRYRKKRRALLGLNKGRQEKEKKERRNNPNNKKLGVSIKLRLLELGREVFLDRSTTEKHRKLGEEEQAAVLLMALSCGSVYA</sequence>
<feature type="transmembrane region" description="Helical" evidence="10">
    <location>
        <begin position="372"/>
        <end position="395"/>
    </location>
</feature>
<evidence type="ECO:0000256" key="3">
    <source>
        <dbReference type="ARBA" id="ARBA00022833"/>
    </source>
</evidence>
<evidence type="ECO:0000256" key="8">
    <source>
        <dbReference type="PROSITE-ProRule" id="PRU00094"/>
    </source>
</evidence>
<evidence type="ECO:0000256" key="2">
    <source>
        <dbReference type="ARBA" id="ARBA00022771"/>
    </source>
</evidence>
<feature type="region of interest" description="Disordered" evidence="9">
    <location>
        <begin position="488"/>
        <end position="507"/>
    </location>
</feature>
<keyword evidence="10" id="KW-0472">Membrane</keyword>
<dbReference type="SMART" id="SM00401">
    <property type="entry name" value="ZnF_GATA"/>
    <property type="match status" value="1"/>
</dbReference>
<keyword evidence="5" id="KW-0804">Transcription</keyword>
<evidence type="ECO:0000313" key="13">
    <source>
        <dbReference type="Proteomes" id="UP001141806"/>
    </source>
</evidence>
<comment type="caution">
    <text evidence="12">The sequence shown here is derived from an EMBL/GenBank/DDBJ whole genome shotgun (WGS) entry which is preliminary data.</text>
</comment>
<comment type="similarity">
    <text evidence="6">Belongs to the type IV zinc-finger family. Class B subfamily.</text>
</comment>
<dbReference type="Gene3D" id="3.40.50.300">
    <property type="entry name" value="P-loop containing nucleotide triphosphate hydrolases"/>
    <property type="match status" value="1"/>
</dbReference>
<accession>A0A9Q0JW13</accession>
<dbReference type="CDD" id="cd00202">
    <property type="entry name" value="ZnF_GATA"/>
    <property type="match status" value="1"/>
</dbReference>
<evidence type="ECO:0000256" key="7">
    <source>
        <dbReference type="ARBA" id="ARBA00037539"/>
    </source>
</evidence>
<keyword evidence="2 8" id="KW-0863">Zinc-finger</keyword>
<keyword evidence="13" id="KW-1185">Reference proteome</keyword>
<dbReference type="InterPro" id="IPR000679">
    <property type="entry name" value="Znf_GATA"/>
</dbReference>
<dbReference type="InterPro" id="IPR027417">
    <property type="entry name" value="P-loop_NTPase"/>
</dbReference>
<keyword evidence="10" id="KW-1133">Transmembrane helix</keyword>
<comment type="function">
    <text evidence="7">Transcriptional regulator that specifically binds 5'-GATA-3' or 5'-GAT-3' motifs within gene promoters.</text>
</comment>
<feature type="domain" description="GATA-type" evidence="11">
    <location>
        <begin position="442"/>
        <end position="478"/>
    </location>
</feature>
<dbReference type="GO" id="GO:0008270">
    <property type="term" value="F:zinc ion binding"/>
    <property type="evidence" value="ECO:0007669"/>
    <property type="project" value="UniProtKB-KW"/>
</dbReference>
<dbReference type="PANTHER" id="PTHR47172">
    <property type="entry name" value="OS01G0976800 PROTEIN"/>
    <property type="match status" value="1"/>
</dbReference>
<keyword evidence="10" id="KW-0812">Transmembrane</keyword>
<dbReference type="PANTHER" id="PTHR47172:SF1">
    <property type="entry name" value="GATA TRANSCRIPTION FACTOR 15"/>
    <property type="match status" value="1"/>
</dbReference>
<evidence type="ECO:0000256" key="5">
    <source>
        <dbReference type="ARBA" id="ARBA00023163"/>
    </source>
</evidence>
<dbReference type="PROSITE" id="PS50114">
    <property type="entry name" value="GATA_ZN_FINGER_2"/>
    <property type="match status" value="1"/>
</dbReference>
<keyword evidence="1" id="KW-0479">Metal-binding</keyword>
<dbReference type="GO" id="GO:0043565">
    <property type="term" value="F:sequence-specific DNA binding"/>
    <property type="evidence" value="ECO:0007669"/>
    <property type="project" value="InterPro"/>
</dbReference>
<dbReference type="EMBL" id="JAMYWD010000011">
    <property type="protein sequence ID" value="KAJ4954874.1"/>
    <property type="molecule type" value="Genomic_DNA"/>
</dbReference>
<keyword evidence="4" id="KW-0805">Transcription regulation</keyword>
<dbReference type="OrthoDB" id="740966at2759"/>
<gene>
    <name evidence="12" type="ORF">NE237_011657</name>
</gene>
<evidence type="ECO:0000256" key="9">
    <source>
        <dbReference type="SAM" id="MobiDB-lite"/>
    </source>
</evidence>
<feature type="compositionally biased region" description="Basic and acidic residues" evidence="9">
    <location>
        <begin position="490"/>
        <end position="501"/>
    </location>
</feature>
<evidence type="ECO:0000256" key="1">
    <source>
        <dbReference type="ARBA" id="ARBA00022723"/>
    </source>
</evidence>
<organism evidence="12 13">
    <name type="scientific">Protea cynaroides</name>
    <dbReference type="NCBI Taxonomy" id="273540"/>
    <lineage>
        <taxon>Eukaryota</taxon>
        <taxon>Viridiplantae</taxon>
        <taxon>Streptophyta</taxon>
        <taxon>Embryophyta</taxon>
        <taxon>Tracheophyta</taxon>
        <taxon>Spermatophyta</taxon>
        <taxon>Magnoliopsida</taxon>
        <taxon>Proteales</taxon>
        <taxon>Proteaceae</taxon>
        <taxon>Protea</taxon>
    </lineage>
</organism>
<dbReference type="GO" id="GO:0006355">
    <property type="term" value="P:regulation of DNA-templated transcription"/>
    <property type="evidence" value="ECO:0007669"/>
    <property type="project" value="InterPro"/>
</dbReference>
<dbReference type="Pfam" id="PF00320">
    <property type="entry name" value="GATA"/>
    <property type="match status" value="1"/>
</dbReference>
<proteinExistence type="inferred from homology"/>
<dbReference type="AlphaFoldDB" id="A0A9Q0JW13"/>
<reference evidence="12" key="1">
    <citation type="journal article" date="2023" name="Plant J.">
        <title>The genome of the king protea, Protea cynaroides.</title>
        <authorList>
            <person name="Chang J."/>
            <person name="Duong T.A."/>
            <person name="Schoeman C."/>
            <person name="Ma X."/>
            <person name="Roodt D."/>
            <person name="Barker N."/>
            <person name="Li Z."/>
            <person name="Van de Peer Y."/>
            <person name="Mizrachi E."/>
        </authorList>
    </citation>
    <scope>NUCLEOTIDE SEQUENCE</scope>
    <source>
        <tissue evidence="12">Young leaves</tissue>
    </source>
</reference>